<dbReference type="InterPro" id="IPR017880">
    <property type="entry name" value="KilA_N"/>
</dbReference>
<evidence type="ECO:0000313" key="2">
    <source>
        <dbReference type="EMBL" id="QWY77780.1"/>
    </source>
</evidence>
<dbReference type="GO" id="GO:0003677">
    <property type="term" value="F:DNA binding"/>
    <property type="evidence" value="ECO:0007669"/>
    <property type="project" value="InterPro"/>
</dbReference>
<proteinExistence type="predicted"/>
<evidence type="ECO:0000259" key="1">
    <source>
        <dbReference type="PROSITE" id="PS51301"/>
    </source>
</evidence>
<name>A0A9E6SY25_9PROT</name>
<dbReference type="Pfam" id="PF04383">
    <property type="entry name" value="KilA-N"/>
    <property type="match status" value="1"/>
</dbReference>
<dbReference type="InterPro" id="IPR018004">
    <property type="entry name" value="KilA/APSES_HTH"/>
</dbReference>
<protein>
    <submittedName>
        <fullName evidence="2">Phage antirepressor KilAC domain-containing protein</fullName>
    </submittedName>
</protein>
<dbReference type="PROSITE" id="PS51301">
    <property type="entry name" value="KILA_N"/>
    <property type="match status" value="1"/>
</dbReference>
<dbReference type="Proteomes" id="UP000683551">
    <property type="component" value="Chromosome"/>
</dbReference>
<organism evidence="2 3">
    <name type="scientific">Ferrovum myxofaciens</name>
    <dbReference type="NCBI Taxonomy" id="416213"/>
    <lineage>
        <taxon>Bacteria</taxon>
        <taxon>Pseudomonadati</taxon>
        <taxon>Pseudomonadota</taxon>
        <taxon>Betaproteobacteria</taxon>
        <taxon>Ferrovales</taxon>
        <taxon>Ferrovaceae</taxon>
        <taxon>Ferrovum</taxon>
    </lineage>
</organism>
<dbReference type="AlphaFoldDB" id="A0A9E6SY25"/>
<gene>
    <name evidence="2" type="ORF">JZL65_01450</name>
</gene>
<dbReference type="InterPro" id="IPR005039">
    <property type="entry name" value="Ant_C"/>
</dbReference>
<dbReference type="RefSeq" id="WP_273145222.1">
    <property type="nucleotide sequence ID" value="NZ_CP053675.1"/>
</dbReference>
<dbReference type="SMART" id="SM01252">
    <property type="entry name" value="KilA-N"/>
    <property type="match status" value="1"/>
</dbReference>
<evidence type="ECO:0000313" key="3">
    <source>
        <dbReference type="Proteomes" id="UP000683551"/>
    </source>
</evidence>
<accession>A0A9E6SY25</accession>
<dbReference type="Pfam" id="PF03374">
    <property type="entry name" value="ANT"/>
    <property type="match status" value="1"/>
</dbReference>
<reference evidence="2" key="1">
    <citation type="submission" date="2021-02" db="EMBL/GenBank/DDBJ databases">
        <title>Comparative genomics of Ferrovum myxofaciens strains, predominant extremophile bacteria forming large biofilm stalactites in acid mine ecosystems.</title>
        <authorList>
            <person name="Burkartova K."/>
            <person name="Ridl J."/>
            <person name="Pajer P."/>
            <person name="Falteisek L."/>
        </authorList>
    </citation>
    <scope>NUCLEOTIDE SEQUENCE</scope>
    <source>
        <strain evidence="2">MI1III</strain>
    </source>
</reference>
<feature type="domain" description="KilA-N" evidence="1">
    <location>
        <begin position="8"/>
        <end position="120"/>
    </location>
</feature>
<sequence>MSNKAKTQIAQHNGLTIAETVIRQDAEGRYCINDLHRAAGGEARHRPTQWLRTKIATDLVEELENSDALISASEQNQSVSVTKGGDGIQGTYVVKELVYAYAMWISAAFHLKVIRAYDALVTKPVEEELKLNDPAALRGYLLIYTEKVIALTKELEEQKPKVEFFDGVHRSVNSLSLRDAAKSLGFKPSVFKTQLVQDGLLYGKNALPYQRYIDSGYFEVAQFIHKSADGREFVRPYTRITGKGCQYFVNKNRAEFLANAPRQSGLSFEIH</sequence>
<dbReference type="EMBL" id="CP071137">
    <property type="protein sequence ID" value="QWY77780.1"/>
    <property type="molecule type" value="Genomic_DNA"/>
</dbReference>